<sequence>MLKMAPIKVIIIDDEHLARKRLANLIDEVSEFKLLSQCSNGEQAIKEIEDLKPDLIFLDIEMKDMTGFDVLEKLTMEILPTIIFVTAYDNYAIKAFDSFAFDYLLKPFKDQRFFESVSKVIEQIRLKKRQSSDNLIQLLATIEQRENKLKDTHALQSIPIKLGNKISFLKIKDIKYITASGYYAEIYSEEKKHLIRRSLANLILEINNDNFIRIHRSTIINLEYMYEIINSSFGEMDVKMKDGKLFRISKSYKKDFSKKLNI</sequence>
<dbReference type="SUPFAM" id="SSF52172">
    <property type="entry name" value="CheY-like"/>
    <property type="match status" value="1"/>
</dbReference>
<reference evidence="5" key="1">
    <citation type="journal article" date="2019" name="Int. J. Syst. Evol. Microbiol.">
        <title>The Global Catalogue of Microorganisms (GCM) 10K type strain sequencing project: providing services to taxonomists for standard genome sequencing and annotation.</title>
        <authorList>
            <consortium name="The Broad Institute Genomics Platform"/>
            <consortium name="The Broad Institute Genome Sequencing Center for Infectious Disease"/>
            <person name="Wu L."/>
            <person name="Ma J."/>
        </authorList>
    </citation>
    <scope>NUCLEOTIDE SEQUENCE [LARGE SCALE GENOMIC DNA]</scope>
    <source>
        <strain evidence="5">CCM 8681</strain>
    </source>
</reference>
<dbReference type="Pfam" id="PF00072">
    <property type="entry name" value="Response_reg"/>
    <property type="match status" value="1"/>
</dbReference>
<gene>
    <name evidence="4" type="ORF">GCM10011444_19080</name>
</gene>
<dbReference type="PROSITE" id="PS50110">
    <property type="entry name" value="RESPONSE_REGULATORY"/>
    <property type="match status" value="1"/>
</dbReference>
<dbReference type="Gene3D" id="2.40.50.1020">
    <property type="entry name" value="LytTr DNA-binding domain"/>
    <property type="match status" value="1"/>
</dbReference>
<dbReference type="SMART" id="SM00850">
    <property type="entry name" value="LytTR"/>
    <property type="match status" value="1"/>
</dbReference>
<accession>A0ABQ2BZE3</accession>
<keyword evidence="5" id="KW-1185">Reference proteome</keyword>
<dbReference type="InterPro" id="IPR011006">
    <property type="entry name" value="CheY-like_superfamily"/>
</dbReference>
<feature type="modified residue" description="4-aspartylphosphate" evidence="1">
    <location>
        <position position="59"/>
    </location>
</feature>
<dbReference type="Gene3D" id="3.40.50.2300">
    <property type="match status" value="1"/>
</dbReference>
<dbReference type="InterPro" id="IPR001789">
    <property type="entry name" value="Sig_transdc_resp-reg_receiver"/>
</dbReference>
<evidence type="ECO:0000256" key="1">
    <source>
        <dbReference type="PROSITE-ProRule" id="PRU00169"/>
    </source>
</evidence>
<comment type="caution">
    <text evidence="4">The sequence shown here is derived from an EMBL/GenBank/DDBJ whole genome shotgun (WGS) entry which is preliminary data.</text>
</comment>
<dbReference type="GO" id="GO:0003677">
    <property type="term" value="F:DNA binding"/>
    <property type="evidence" value="ECO:0007669"/>
    <property type="project" value="UniProtKB-KW"/>
</dbReference>
<feature type="domain" description="HTH LytTR-type" evidence="3">
    <location>
        <begin position="158"/>
        <end position="262"/>
    </location>
</feature>
<organism evidence="4 5">
    <name type="scientific">Winogradskyella haliclonae</name>
    <dbReference type="NCBI Taxonomy" id="2048558"/>
    <lineage>
        <taxon>Bacteria</taxon>
        <taxon>Pseudomonadati</taxon>
        <taxon>Bacteroidota</taxon>
        <taxon>Flavobacteriia</taxon>
        <taxon>Flavobacteriales</taxon>
        <taxon>Flavobacteriaceae</taxon>
        <taxon>Winogradskyella</taxon>
    </lineage>
</organism>
<name>A0ABQ2BZE3_9FLAO</name>
<keyword evidence="4" id="KW-0238">DNA-binding</keyword>
<dbReference type="InterPro" id="IPR046947">
    <property type="entry name" value="LytR-like"/>
</dbReference>
<evidence type="ECO:0000313" key="5">
    <source>
        <dbReference type="Proteomes" id="UP000624701"/>
    </source>
</evidence>
<evidence type="ECO:0000259" key="2">
    <source>
        <dbReference type="PROSITE" id="PS50110"/>
    </source>
</evidence>
<dbReference type="EMBL" id="BMDQ01000002">
    <property type="protein sequence ID" value="GGI57599.1"/>
    <property type="molecule type" value="Genomic_DNA"/>
</dbReference>
<dbReference type="Pfam" id="PF04397">
    <property type="entry name" value="LytTR"/>
    <property type="match status" value="1"/>
</dbReference>
<dbReference type="PANTHER" id="PTHR37299">
    <property type="entry name" value="TRANSCRIPTIONAL REGULATOR-RELATED"/>
    <property type="match status" value="1"/>
</dbReference>
<keyword evidence="1" id="KW-0597">Phosphoprotein</keyword>
<dbReference type="InterPro" id="IPR007492">
    <property type="entry name" value="LytTR_DNA-bd_dom"/>
</dbReference>
<protein>
    <submittedName>
        <fullName evidence="4">DNA-binding response regulator</fullName>
    </submittedName>
</protein>
<evidence type="ECO:0000313" key="4">
    <source>
        <dbReference type="EMBL" id="GGI57599.1"/>
    </source>
</evidence>
<feature type="domain" description="Response regulatory" evidence="2">
    <location>
        <begin position="8"/>
        <end position="121"/>
    </location>
</feature>
<dbReference type="PANTHER" id="PTHR37299:SF1">
    <property type="entry name" value="STAGE 0 SPORULATION PROTEIN A HOMOLOG"/>
    <property type="match status" value="1"/>
</dbReference>
<dbReference type="SMART" id="SM00448">
    <property type="entry name" value="REC"/>
    <property type="match status" value="1"/>
</dbReference>
<evidence type="ECO:0000259" key="3">
    <source>
        <dbReference type="PROSITE" id="PS50930"/>
    </source>
</evidence>
<dbReference type="PROSITE" id="PS50930">
    <property type="entry name" value="HTH_LYTTR"/>
    <property type="match status" value="1"/>
</dbReference>
<proteinExistence type="predicted"/>
<dbReference type="Proteomes" id="UP000624701">
    <property type="component" value="Unassembled WGS sequence"/>
</dbReference>